<evidence type="ECO:0000256" key="1">
    <source>
        <dbReference type="ARBA" id="ARBA00022723"/>
    </source>
</evidence>
<name>A0AA89BV94_PINIB</name>
<evidence type="ECO:0000259" key="8">
    <source>
        <dbReference type="PROSITE" id="PS50304"/>
    </source>
</evidence>
<dbReference type="SUPFAM" id="SSF63748">
    <property type="entry name" value="Tudor/PWWP/MBT"/>
    <property type="match status" value="5"/>
</dbReference>
<dbReference type="FunFam" id="2.30.30.140:FF:000018">
    <property type="entry name" value="Serine/threonine-protein kinase 31"/>
    <property type="match status" value="3"/>
</dbReference>
<feature type="domain" description="Tudor" evidence="8">
    <location>
        <begin position="512"/>
        <end position="575"/>
    </location>
</feature>
<dbReference type="CDD" id="cd20379">
    <property type="entry name" value="Tudor_dTUD-like"/>
    <property type="match status" value="1"/>
</dbReference>
<sequence length="1676" mass="188648">QHKNPLLLACGHTFCAGCLTKIAHKEKTSLTCPSCKVATTLPPDGEGSVRSLHPDVYVTGYIMCTQRSLLNHELGKLKPAGMMTHPQSIKAPPDARDKICRECTMKLAICKCDRCDFIMCSQCFYKIHSTSNALKQHKAIPLESLKSNDEVTAECQEHPNRLLEYFCEEDNQAICSKCVIEGLHKSHAIVSMEEKNKALLSEIEPALVMASKVVRKIKGSNQTVNGFIPDAKQETFPVIQDIHEHFQHLHGVLQAREHQLVEEVISLFRKGTEPLLNLKSCMQEESQKLEKAIKAAQQILNNNCEVVLNAKEVLDQLTNAKNVPCIIKEKEEQDSQEKNTKIIFTPDDSFDGNLSSYGKVEGGVQIRAEWHTPEEMPDEFRDDDNESIGNMTSQDSNSVISVSETMSSDDVIIEDEQDFTVGGVEVRPKGSKNNNSISSRPNGAYKAKSKQKKADTNKYKSGTGEHIYITHLKNPCSFAVHRASDVPQLKSLGRNLNNWGNSPMSDREVPQQINPGDLVIARYTSDNSWYRARVKKVNGIDKETMTVDVFYIDYGNSESITTDRIKKMQPRFEKLPNFLTECCLFDIIPTDKLGWSTEAVETFHKMTTRKRLFMSIIREENGILMVDLNQLPLDEAIQDTPISVRDALVFLELANFISPACGNLVGMPAFKREFLKPEPRFKGDTFEVLVSYGGTPSSFYIQELGENSECIYFAQHMKEMQEDYKRDRGDQLTIYCPKIGMVCCCQYSADNAWYRAVVLDLPGHKQVHVQYVDFGNDEIVPYWRLRILLDKYLMLPPQAMKCTLVDVEPSNPVQIWSAEALQWWSTKVTMKQFIASVCGVVLDSGILEVTLSYLRDQNGYTINGEMVTLGHANSTGDGSKPVPLEFCNQDPRSSSDSSSLDYDLPSSQTTSLPSSKSVTPASTPVPSPTKAASAGSRTPPLRGAVDKDETPTAKSPGKMKSPKKANDIDLKIDIEKAVREGSLSNPSPAKSLGSESDKEMVEVKVGYFASPSEFFVNLAKDVGQLDKLMVDMEYYHQSKHTKSDWKLDDYCAVLNPNDNKWYRARVVNDILLSSIQIMVQIEVSSQSLRSLKKDHLKRDKVGFLCHLSDVLPAGDVKRWSRTACEFMQAEMKNKKLFVKQRGEGIPGCSLPIDILVEEDIPESALEPAYKQYYSITEKIREHGLGIPRRKSKKSIISLKEEPKFTTSYKYPPAVLPKDNSLVAIPVYVDFDGVFYVQEVRQDNELEEITNKLQAKFTESEPHKPGEVIWEEGQACVAQFHLDNKWYRGTILQLESHRVKVKYVDYGNVEFVGFDKLRADIEEFTLLPVHCFKCVLANTAPVSRGDREEFTLLPVHCFKCMLANTAPVSRGDIEEFTLLPVHCFKCVLANRALVSRGDREEFTLLPVHCFKCVLANRAPVSRADIEEFTLLPVHCFKCVLANRAPVSRADIEEFTLLPVHCFKCVLANRAPADVGGKWPRQVLNFMHESVVGKGCVIDIKKRNEDANEAQSINLMLPDKRDLSALLVELKLAVRPDDIGETLENSFKISKILQKKNPYKRPPRIPIGEYFPVMVLAVEVPNVVYYQYVRSNGQESDDYVDEINAQLGQLEIQQAELNLAAPQLPAIKRPRPGLPCCAQWWVDQAWYRGVIISVVNHVSDLLIQFVDFGNSEVISIEQ</sequence>
<feature type="compositionally biased region" description="Polar residues" evidence="5">
    <location>
        <begin position="431"/>
        <end position="441"/>
    </location>
</feature>
<feature type="compositionally biased region" description="Low complexity" evidence="5">
    <location>
        <begin position="890"/>
        <end position="934"/>
    </location>
</feature>
<dbReference type="EMBL" id="VSWD01000007">
    <property type="protein sequence ID" value="KAK3097363.1"/>
    <property type="molecule type" value="Genomic_DNA"/>
</dbReference>
<dbReference type="PROSITE" id="PS50304">
    <property type="entry name" value="TUDOR"/>
    <property type="match status" value="4"/>
</dbReference>
<feature type="non-terminal residue" evidence="9">
    <location>
        <position position="1"/>
    </location>
</feature>
<dbReference type="SUPFAM" id="SSF57845">
    <property type="entry name" value="B-box zinc-binding domain"/>
    <property type="match status" value="1"/>
</dbReference>
<organism evidence="9 10">
    <name type="scientific">Pinctada imbricata</name>
    <name type="common">Atlantic pearl-oyster</name>
    <name type="synonym">Pinctada martensii</name>
    <dbReference type="NCBI Taxonomy" id="66713"/>
    <lineage>
        <taxon>Eukaryota</taxon>
        <taxon>Metazoa</taxon>
        <taxon>Spiralia</taxon>
        <taxon>Lophotrochozoa</taxon>
        <taxon>Mollusca</taxon>
        <taxon>Bivalvia</taxon>
        <taxon>Autobranchia</taxon>
        <taxon>Pteriomorphia</taxon>
        <taxon>Pterioida</taxon>
        <taxon>Pterioidea</taxon>
        <taxon>Pteriidae</taxon>
        <taxon>Pinctada</taxon>
    </lineage>
</organism>
<dbReference type="PANTHER" id="PTHR16442:SF1">
    <property type="entry name" value="RING FINGER PROTEIN 17"/>
    <property type="match status" value="1"/>
</dbReference>
<feature type="domain" description="Tudor" evidence="8">
    <location>
        <begin position="736"/>
        <end position="795"/>
    </location>
</feature>
<dbReference type="InterPro" id="IPR002999">
    <property type="entry name" value="Tudor"/>
</dbReference>
<dbReference type="Pfam" id="PF00567">
    <property type="entry name" value="TUDOR"/>
    <property type="match status" value="5"/>
</dbReference>
<dbReference type="GO" id="GO:0008270">
    <property type="term" value="F:zinc ion binding"/>
    <property type="evidence" value="ECO:0007669"/>
    <property type="project" value="UniProtKB-KW"/>
</dbReference>
<evidence type="ECO:0008006" key="11">
    <source>
        <dbReference type="Google" id="ProtNLM"/>
    </source>
</evidence>
<dbReference type="CDD" id="cd19757">
    <property type="entry name" value="Bbox1"/>
    <property type="match status" value="1"/>
</dbReference>
<evidence type="ECO:0000256" key="3">
    <source>
        <dbReference type="ARBA" id="ARBA00022833"/>
    </source>
</evidence>
<evidence type="ECO:0000259" key="7">
    <source>
        <dbReference type="PROSITE" id="PS50119"/>
    </source>
</evidence>
<dbReference type="SMART" id="SM00336">
    <property type="entry name" value="BBOX"/>
    <property type="match status" value="2"/>
</dbReference>
<dbReference type="InterPro" id="IPR000315">
    <property type="entry name" value="Znf_B-box"/>
</dbReference>
<evidence type="ECO:0000256" key="5">
    <source>
        <dbReference type="SAM" id="MobiDB-lite"/>
    </source>
</evidence>
<dbReference type="Pfam" id="PF13445">
    <property type="entry name" value="zf-RING_UBOX"/>
    <property type="match status" value="1"/>
</dbReference>
<feature type="domain" description="RING-type" evidence="6">
    <location>
        <begin position="10"/>
        <end position="36"/>
    </location>
</feature>
<dbReference type="SMART" id="SM00333">
    <property type="entry name" value="TUDOR"/>
    <property type="match status" value="5"/>
</dbReference>
<dbReference type="Gene3D" id="3.30.160.60">
    <property type="entry name" value="Classic Zinc Finger"/>
    <property type="match status" value="1"/>
</dbReference>
<comment type="caution">
    <text evidence="9">The sequence shown here is derived from an EMBL/GenBank/DDBJ whole genome shotgun (WGS) entry which is preliminary data.</text>
</comment>
<dbReference type="InterPro" id="IPR017907">
    <property type="entry name" value="Znf_RING_CS"/>
</dbReference>
<dbReference type="Proteomes" id="UP001186944">
    <property type="component" value="Unassembled WGS sequence"/>
</dbReference>
<dbReference type="Pfam" id="PF00643">
    <property type="entry name" value="zf-B_box"/>
    <property type="match status" value="1"/>
</dbReference>
<evidence type="ECO:0000313" key="10">
    <source>
        <dbReference type="Proteomes" id="UP001186944"/>
    </source>
</evidence>
<dbReference type="PANTHER" id="PTHR16442">
    <property type="entry name" value="RING FINGER PROTEIN 17"/>
    <property type="match status" value="1"/>
</dbReference>
<reference evidence="9" key="1">
    <citation type="submission" date="2019-08" db="EMBL/GenBank/DDBJ databases">
        <title>The improved chromosome-level genome for the pearl oyster Pinctada fucata martensii using PacBio sequencing and Hi-C.</title>
        <authorList>
            <person name="Zheng Z."/>
        </authorList>
    </citation>
    <scope>NUCLEOTIDE SEQUENCE</scope>
    <source>
        <strain evidence="9">ZZ-2019</strain>
        <tissue evidence="9">Adductor muscle</tissue>
    </source>
</reference>
<dbReference type="PROSITE" id="PS50119">
    <property type="entry name" value="ZF_BBOX"/>
    <property type="match status" value="2"/>
</dbReference>
<dbReference type="PROSITE" id="PS50089">
    <property type="entry name" value="ZF_RING_2"/>
    <property type="match status" value="1"/>
</dbReference>
<gene>
    <name evidence="9" type="ORF">FSP39_009014</name>
</gene>
<evidence type="ECO:0000259" key="6">
    <source>
        <dbReference type="PROSITE" id="PS50089"/>
    </source>
</evidence>
<dbReference type="InterPro" id="IPR001841">
    <property type="entry name" value="Znf_RING"/>
</dbReference>
<keyword evidence="1" id="KW-0479">Metal-binding</keyword>
<feature type="region of interest" description="Disordered" evidence="5">
    <location>
        <begin position="873"/>
        <end position="968"/>
    </location>
</feature>
<dbReference type="CDD" id="cd19756">
    <property type="entry name" value="Bbox2"/>
    <property type="match status" value="1"/>
</dbReference>
<dbReference type="Gene3D" id="2.30.30.140">
    <property type="match status" value="5"/>
</dbReference>
<feature type="domain" description="B box-type" evidence="7">
    <location>
        <begin position="150"/>
        <end position="192"/>
    </location>
</feature>
<feature type="domain" description="B box-type" evidence="7">
    <location>
        <begin position="95"/>
        <end position="142"/>
    </location>
</feature>
<dbReference type="SUPFAM" id="SSF57850">
    <property type="entry name" value="RING/U-box"/>
    <property type="match status" value="1"/>
</dbReference>
<evidence type="ECO:0000256" key="2">
    <source>
        <dbReference type="ARBA" id="ARBA00022771"/>
    </source>
</evidence>
<dbReference type="Gene3D" id="2.40.50.90">
    <property type="match status" value="3"/>
</dbReference>
<feature type="domain" description="Tudor" evidence="8">
    <location>
        <begin position="1268"/>
        <end position="1326"/>
    </location>
</feature>
<accession>A0AA89BV94</accession>
<proteinExistence type="predicted"/>
<keyword evidence="3" id="KW-0862">Zinc</keyword>
<dbReference type="PROSITE" id="PS00518">
    <property type="entry name" value="ZF_RING_1"/>
    <property type="match status" value="1"/>
</dbReference>
<feature type="domain" description="Tudor" evidence="8">
    <location>
        <begin position="1627"/>
        <end position="1676"/>
    </location>
</feature>
<dbReference type="InterPro" id="IPR013083">
    <property type="entry name" value="Znf_RING/FYVE/PHD"/>
</dbReference>
<dbReference type="Gene3D" id="3.30.40.10">
    <property type="entry name" value="Zinc/RING finger domain, C3HC4 (zinc finger)"/>
    <property type="match status" value="1"/>
</dbReference>
<keyword evidence="10" id="KW-1185">Reference proteome</keyword>
<evidence type="ECO:0000256" key="4">
    <source>
        <dbReference type="PROSITE-ProRule" id="PRU00024"/>
    </source>
</evidence>
<dbReference type="InterPro" id="IPR027370">
    <property type="entry name" value="Znf-RING_euk"/>
</dbReference>
<feature type="region of interest" description="Disordered" evidence="5">
    <location>
        <begin position="422"/>
        <end position="459"/>
    </location>
</feature>
<dbReference type="InterPro" id="IPR035437">
    <property type="entry name" value="SNase_OB-fold_sf"/>
</dbReference>
<keyword evidence="2 4" id="KW-0863">Zinc-finger</keyword>
<evidence type="ECO:0000313" key="9">
    <source>
        <dbReference type="EMBL" id="KAK3097363.1"/>
    </source>
</evidence>
<protein>
    <recommendedName>
        <fullName evidence="11">Tudor domain-containing protein 1</fullName>
    </recommendedName>
</protein>